<gene>
    <name evidence="7" type="ORF">Vau01_097330</name>
</gene>
<dbReference type="CDD" id="cd08878">
    <property type="entry name" value="RHO_alpha_C_DMO-like"/>
    <property type="match status" value="1"/>
</dbReference>
<evidence type="ECO:0000256" key="5">
    <source>
        <dbReference type="ARBA" id="ARBA00023014"/>
    </source>
</evidence>
<keyword evidence="2" id="KW-0479">Metal-binding</keyword>
<reference evidence="7" key="1">
    <citation type="submission" date="2021-01" db="EMBL/GenBank/DDBJ databases">
        <title>Whole genome shotgun sequence of Virgisporangium aurantiacum NBRC 16421.</title>
        <authorList>
            <person name="Komaki H."/>
            <person name="Tamura T."/>
        </authorList>
    </citation>
    <scope>NUCLEOTIDE SEQUENCE</scope>
    <source>
        <strain evidence="7">NBRC 16421</strain>
    </source>
</reference>
<name>A0A8J4E7X5_9ACTN</name>
<dbReference type="InterPro" id="IPR050584">
    <property type="entry name" value="Cholesterol_7-desaturase"/>
</dbReference>
<dbReference type="Proteomes" id="UP000612585">
    <property type="component" value="Unassembled WGS sequence"/>
</dbReference>
<keyword evidence="5" id="KW-0411">Iron-sulfur</keyword>
<evidence type="ECO:0000256" key="3">
    <source>
        <dbReference type="ARBA" id="ARBA00023002"/>
    </source>
</evidence>
<evidence type="ECO:0000256" key="1">
    <source>
        <dbReference type="ARBA" id="ARBA00022714"/>
    </source>
</evidence>
<dbReference type="Pfam" id="PF00355">
    <property type="entry name" value="Rieske"/>
    <property type="match status" value="1"/>
</dbReference>
<dbReference type="RefSeq" id="WP_204007736.1">
    <property type="nucleotide sequence ID" value="NZ_BOPG01000076.1"/>
</dbReference>
<organism evidence="7 8">
    <name type="scientific">Virgisporangium aurantiacum</name>
    <dbReference type="NCBI Taxonomy" id="175570"/>
    <lineage>
        <taxon>Bacteria</taxon>
        <taxon>Bacillati</taxon>
        <taxon>Actinomycetota</taxon>
        <taxon>Actinomycetes</taxon>
        <taxon>Micromonosporales</taxon>
        <taxon>Micromonosporaceae</taxon>
        <taxon>Virgisporangium</taxon>
    </lineage>
</organism>
<dbReference type="InterPro" id="IPR017941">
    <property type="entry name" value="Rieske_2Fe-2S"/>
</dbReference>
<keyword evidence="4" id="KW-0408">Iron</keyword>
<comment type="caution">
    <text evidence="7">The sequence shown here is derived from an EMBL/GenBank/DDBJ whole genome shotgun (WGS) entry which is preliminary data.</text>
</comment>
<keyword evidence="1" id="KW-0001">2Fe-2S</keyword>
<dbReference type="GO" id="GO:0004497">
    <property type="term" value="F:monooxygenase activity"/>
    <property type="evidence" value="ECO:0007669"/>
    <property type="project" value="UniProtKB-ARBA"/>
</dbReference>
<dbReference type="SUPFAM" id="SSF55961">
    <property type="entry name" value="Bet v1-like"/>
    <property type="match status" value="1"/>
</dbReference>
<dbReference type="GO" id="GO:0046872">
    <property type="term" value="F:metal ion binding"/>
    <property type="evidence" value="ECO:0007669"/>
    <property type="project" value="UniProtKB-KW"/>
</dbReference>
<dbReference type="GO" id="GO:0051537">
    <property type="term" value="F:2 iron, 2 sulfur cluster binding"/>
    <property type="evidence" value="ECO:0007669"/>
    <property type="project" value="UniProtKB-KW"/>
</dbReference>
<keyword evidence="3" id="KW-0560">Oxidoreductase</keyword>
<protein>
    <submittedName>
        <fullName evidence="7">Ring-hydroxylating oxygenase subunit alpha</fullName>
    </submittedName>
</protein>
<dbReference type="AlphaFoldDB" id="A0A8J4E7X5"/>
<dbReference type="Gene3D" id="2.102.10.10">
    <property type="entry name" value="Rieske [2Fe-2S] iron-sulphur domain"/>
    <property type="match status" value="1"/>
</dbReference>
<evidence type="ECO:0000259" key="6">
    <source>
        <dbReference type="PROSITE" id="PS51296"/>
    </source>
</evidence>
<accession>A0A8J4E7X5</accession>
<sequence length="435" mass="48733">MLSAERNERLTRVGRGTPMGELLRRYWHPVAPVLELRERRVKAVRLLGEDLVLFVRRDGSHGLIGRGCPHRGADLSYGWVDGDQLRCPYHGWAFDGGGRCTEQPFEEAGGRPGFAAKVRVDAYPTQTLGGLVWAYLGPDPAPLLPNFEMFGWNQGFTEIMITELPCNWFQCHENGMDPVHFEWLHSNWTAEQHEPGTPRRAGAHLTVDFAEFDFGFICGREVTDGDPEVRPVSRSNSVTEGGMLCLWPYTLMTGRTVEWRVPMDDTRTLNITRHYAVLPDDVPGSGQDPDLLPYWYGPLTDGSTGRMLTGHPMNQDFAAWVGQGETADRTTEHLGRADAGITLLRRRFLEELERVAAGLDPAGTVRDPAANERIELPILARSAFRNGIAREKVDALIRLHRPYAHGAGRYPDIQAGRPEDIRRMHETAAGLRPGR</sequence>
<dbReference type="EMBL" id="BOPG01000076">
    <property type="protein sequence ID" value="GIJ62217.1"/>
    <property type="molecule type" value="Genomic_DNA"/>
</dbReference>
<dbReference type="GO" id="GO:0016705">
    <property type="term" value="F:oxidoreductase activity, acting on paired donors, with incorporation or reduction of molecular oxygen"/>
    <property type="evidence" value="ECO:0007669"/>
    <property type="project" value="UniProtKB-ARBA"/>
</dbReference>
<evidence type="ECO:0000256" key="4">
    <source>
        <dbReference type="ARBA" id="ARBA00023004"/>
    </source>
</evidence>
<feature type="domain" description="Rieske" evidence="6">
    <location>
        <begin position="27"/>
        <end position="134"/>
    </location>
</feature>
<dbReference type="SUPFAM" id="SSF50022">
    <property type="entry name" value="ISP domain"/>
    <property type="match status" value="1"/>
</dbReference>
<proteinExistence type="predicted"/>
<dbReference type="InterPro" id="IPR036922">
    <property type="entry name" value="Rieske_2Fe-2S_sf"/>
</dbReference>
<evidence type="ECO:0000256" key="2">
    <source>
        <dbReference type="ARBA" id="ARBA00022723"/>
    </source>
</evidence>
<dbReference type="PANTHER" id="PTHR21266">
    <property type="entry name" value="IRON-SULFUR DOMAIN CONTAINING PROTEIN"/>
    <property type="match status" value="1"/>
</dbReference>
<evidence type="ECO:0000313" key="8">
    <source>
        <dbReference type="Proteomes" id="UP000612585"/>
    </source>
</evidence>
<dbReference type="PANTHER" id="PTHR21266:SF59">
    <property type="entry name" value="BLR4922 PROTEIN"/>
    <property type="match status" value="1"/>
</dbReference>
<dbReference type="PROSITE" id="PS51296">
    <property type="entry name" value="RIESKE"/>
    <property type="match status" value="1"/>
</dbReference>
<keyword evidence="8" id="KW-1185">Reference proteome</keyword>
<evidence type="ECO:0000313" key="7">
    <source>
        <dbReference type="EMBL" id="GIJ62217.1"/>
    </source>
</evidence>